<gene>
    <name evidence="2" type="ORF">L3X38_002441</name>
</gene>
<comment type="caution">
    <text evidence="2">The sequence shown here is derived from an EMBL/GenBank/DDBJ whole genome shotgun (WGS) entry which is preliminary data.</text>
</comment>
<dbReference type="EMBL" id="JAJFAZ020000001">
    <property type="protein sequence ID" value="KAI5349553.1"/>
    <property type="molecule type" value="Genomic_DNA"/>
</dbReference>
<keyword evidence="3" id="KW-1185">Reference proteome</keyword>
<dbReference type="Proteomes" id="UP001054821">
    <property type="component" value="Chromosome 1"/>
</dbReference>
<evidence type="ECO:0000313" key="3">
    <source>
        <dbReference type="Proteomes" id="UP001054821"/>
    </source>
</evidence>
<dbReference type="Pfam" id="PF24756">
    <property type="entry name" value="THD_CWZF3-5-7"/>
    <property type="match status" value="1"/>
</dbReference>
<dbReference type="PANTHER" id="PTHR46524">
    <property type="entry name" value="CW-TYPE ZINC FINGER"/>
    <property type="match status" value="1"/>
</dbReference>
<evidence type="ECO:0000313" key="2">
    <source>
        <dbReference type="EMBL" id="KAI5349553.1"/>
    </source>
</evidence>
<sequence length="193" mass="21231">MTQLQVYSTTAKLCELCAHEYETRNEVASAALAYKCMEVAYMRVVYCKHSSTNGDRHELQATLNIAPPGESPSSSASDVDNLNNQVIAEKAVLSKGTGSHVSGPHVVVARNRPNFVRLLDFTQDVNFAMEATRKSQNAFAVACATLEDAHKNDCICSIKRVIDFSFQDLEELIRLVKLAMEAISRSKFGGARN</sequence>
<proteinExistence type="predicted"/>
<accession>A0AAD4ZL58</accession>
<dbReference type="AlphaFoldDB" id="A0AAD4ZL58"/>
<dbReference type="InterPro" id="IPR056406">
    <property type="entry name" value="THD_CWZF3/5/7"/>
</dbReference>
<name>A0AAD4ZL58_PRUDU</name>
<dbReference type="InterPro" id="IPR055300">
    <property type="entry name" value="CWZF3/5/7"/>
</dbReference>
<evidence type="ECO:0000259" key="1">
    <source>
        <dbReference type="Pfam" id="PF24756"/>
    </source>
</evidence>
<organism evidence="2 3">
    <name type="scientific">Prunus dulcis</name>
    <name type="common">Almond</name>
    <name type="synonym">Amygdalus dulcis</name>
    <dbReference type="NCBI Taxonomy" id="3755"/>
    <lineage>
        <taxon>Eukaryota</taxon>
        <taxon>Viridiplantae</taxon>
        <taxon>Streptophyta</taxon>
        <taxon>Embryophyta</taxon>
        <taxon>Tracheophyta</taxon>
        <taxon>Spermatophyta</taxon>
        <taxon>Magnoliopsida</taxon>
        <taxon>eudicotyledons</taxon>
        <taxon>Gunneridae</taxon>
        <taxon>Pentapetalae</taxon>
        <taxon>rosids</taxon>
        <taxon>fabids</taxon>
        <taxon>Rosales</taxon>
        <taxon>Rosaceae</taxon>
        <taxon>Amygdaloideae</taxon>
        <taxon>Amygdaleae</taxon>
        <taxon>Prunus</taxon>
    </lineage>
</organism>
<reference evidence="2 3" key="1">
    <citation type="journal article" date="2022" name="G3 (Bethesda)">
        <title>Whole-genome sequence and methylome profiling of the almond [Prunus dulcis (Mill.) D.A. Webb] cultivar 'Nonpareil'.</title>
        <authorList>
            <person name="D'Amico-Willman K.M."/>
            <person name="Ouma W.Z."/>
            <person name="Meulia T."/>
            <person name="Sideli G.M."/>
            <person name="Gradziel T.M."/>
            <person name="Fresnedo-Ramirez J."/>
        </authorList>
    </citation>
    <scope>NUCLEOTIDE SEQUENCE [LARGE SCALE GENOMIC DNA]</scope>
    <source>
        <strain evidence="2">Clone GOH B32 T37-40</strain>
    </source>
</reference>
<feature type="domain" description="CWZF3/5/7 THD" evidence="1">
    <location>
        <begin position="3"/>
        <end position="184"/>
    </location>
</feature>
<protein>
    <recommendedName>
        <fullName evidence="1">CWZF3/5/7 THD domain-containing protein</fullName>
    </recommendedName>
</protein>
<dbReference type="PANTHER" id="PTHR46524:SF12">
    <property type="entry name" value="CW-TYPE DOMAIN-CONTAINING PROTEIN"/>
    <property type="match status" value="1"/>
</dbReference>